<keyword evidence="8 9" id="KW-0472">Membrane</keyword>
<dbReference type="InterPro" id="IPR001872">
    <property type="entry name" value="Peptidase_A8"/>
</dbReference>
<gene>
    <name evidence="9 12" type="primary">lspA</name>
    <name evidence="12" type="ORF">QGM71_04560</name>
</gene>
<evidence type="ECO:0000256" key="2">
    <source>
        <dbReference type="ARBA" id="ARBA00022475"/>
    </source>
</evidence>
<dbReference type="EMBL" id="JARZFX010000001">
    <property type="protein sequence ID" value="MEC5422768.1"/>
    <property type="molecule type" value="Genomic_DNA"/>
</dbReference>
<comment type="function">
    <text evidence="9 10">This protein specifically catalyzes the removal of signal peptides from prolipoproteins.</text>
</comment>
<dbReference type="PRINTS" id="PR00781">
    <property type="entry name" value="LIPOSIGPTASE"/>
</dbReference>
<feature type="active site" evidence="9">
    <location>
        <position position="130"/>
    </location>
</feature>
<dbReference type="PANTHER" id="PTHR33695:SF1">
    <property type="entry name" value="LIPOPROTEIN SIGNAL PEPTIDASE"/>
    <property type="match status" value="1"/>
</dbReference>
<keyword evidence="5 9" id="KW-0064">Aspartyl protease</keyword>
<dbReference type="Pfam" id="PF01252">
    <property type="entry name" value="Peptidase_A8"/>
    <property type="match status" value="1"/>
</dbReference>
<keyword evidence="2 9" id="KW-1003">Cell membrane</keyword>
<dbReference type="GO" id="GO:0004190">
    <property type="term" value="F:aspartic-type endopeptidase activity"/>
    <property type="evidence" value="ECO:0007669"/>
    <property type="project" value="UniProtKB-EC"/>
</dbReference>
<comment type="caution">
    <text evidence="9">Lacks conserved residue(s) required for the propagation of feature annotation.</text>
</comment>
<evidence type="ECO:0000256" key="6">
    <source>
        <dbReference type="ARBA" id="ARBA00022801"/>
    </source>
</evidence>
<keyword evidence="4 9" id="KW-0812">Transmembrane</keyword>
<evidence type="ECO:0000256" key="7">
    <source>
        <dbReference type="ARBA" id="ARBA00022989"/>
    </source>
</evidence>
<dbReference type="NCBIfam" id="TIGR00077">
    <property type="entry name" value="lspA"/>
    <property type="match status" value="1"/>
</dbReference>
<comment type="subcellular location">
    <subcellularLocation>
        <location evidence="9">Cell membrane</location>
        <topology evidence="9">Multi-pass membrane protein</topology>
    </subcellularLocation>
</comment>
<keyword evidence="3 9" id="KW-0645">Protease</keyword>
<evidence type="ECO:0000256" key="3">
    <source>
        <dbReference type="ARBA" id="ARBA00022670"/>
    </source>
</evidence>
<proteinExistence type="inferred from homology"/>
<dbReference type="EC" id="3.4.23.36" evidence="9"/>
<evidence type="ECO:0000256" key="9">
    <source>
        <dbReference type="HAMAP-Rule" id="MF_00161"/>
    </source>
</evidence>
<reference evidence="12 13" key="1">
    <citation type="journal article" date="2024" name="Int. J. Syst. Evol. Microbiol.">
        <title>Virgibacillus tibetensis sp. nov., isolated from salt lake on the Tibetan Plateau of China.</title>
        <authorList>
            <person name="Phurbu D."/>
            <person name="Liu Z.-X."/>
            <person name="Wang R."/>
            <person name="Zheng Y.-Y."/>
            <person name="Liu H.-C."/>
            <person name="Zhou Y.-G."/>
            <person name="Yu Y.-J."/>
            <person name="Li A.-H."/>
        </authorList>
    </citation>
    <scope>NUCLEOTIDE SEQUENCE [LARGE SCALE GENOMIC DNA]</scope>
    <source>
        <strain evidence="12 13">C22-A2</strain>
    </source>
</reference>
<name>A0ABU6KCA2_9BACI</name>
<dbReference type="HAMAP" id="MF_00161">
    <property type="entry name" value="LspA"/>
    <property type="match status" value="1"/>
</dbReference>
<evidence type="ECO:0000256" key="4">
    <source>
        <dbReference type="ARBA" id="ARBA00022692"/>
    </source>
</evidence>
<evidence type="ECO:0000256" key="5">
    <source>
        <dbReference type="ARBA" id="ARBA00022750"/>
    </source>
</evidence>
<dbReference type="RefSeq" id="WP_327606317.1">
    <property type="nucleotide sequence ID" value="NZ_JARZFX010000001.1"/>
</dbReference>
<evidence type="ECO:0000256" key="1">
    <source>
        <dbReference type="ARBA" id="ARBA00006139"/>
    </source>
</evidence>
<sequence>MYLYYLLALAVIVIDQITKWAVVKTMALGEKITIIENFFYLSSHRNKGAAWGILQGQMLFFYIVTVIVVIGVIVYMQKYAKESKTLGIALSLILGGAIGNFIDRVFRKEVVDFFDFIIFNYNFPIFNIADSALVVGVTLIIIATIIDETKKGKSKK</sequence>
<evidence type="ECO:0000256" key="8">
    <source>
        <dbReference type="ARBA" id="ARBA00023136"/>
    </source>
</evidence>
<feature type="active site" evidence="9">
    <location>
        <position position="112"/>
    </location>
</feature>
<dbReference type="Proteomes" id="UP001335737">
    <property type="component" value="Unassembled WGS sequence"/>
</dbReference>
<evidence type="ECO:0000313" key="12">
    <source>
        <dbReference type="EMBL" id="MEC5422768.1"/>
    </source>
</evidence>
<comment type="catalytic activity">
    <reaction evidence="9 10">
        <text>Release of signal peptides from bacterial membrane prolipoproteins. Hydrolyzes -Xaa-Yaa-Zaa-|-(S,diacylglyceryl)Cys-, in which Xaa is hydrophobic (preferably Leu), and Yaa (Ala or Ser) and Zaa (Gly or Ala) have small, neutral side chains.</text>
        <dbReference type="EC" id="3.4.23.36"/>
    </reaction>
</comment>
<evidence type="ECO:0000256" key="10">
    <source>
        <dbReference type="RuleBase" id="RU000594"/>
    </source>
</evidence>
<comment type="similarity">
    <text evidence="1 9 11">Belongs to the peptidase A8 family.</text>
</comment>
<protein>
    <recommendedName>
        <fullName evidence="9">Lipoprotein signal peptidase</fullName>
        <ecNumber evidence="9">3.4.23.36</ecNumber>
    </recommendedName>
    <alternativeName>
        <fullName evidence="9">Prolipoprotein signal peptidase</fullName>
    </alternativeName>
    <alternativeName>
        <fullName evidence="9">Signal peptidase II</fullName>
        <shortName evidence="9">SPase II</shortName>
    </alternativeName>
</protein>
<evidence type="ECO:0000313" key="13">
    <source>
        <dbReference type="Proteomes" id="UP001335737"/>
    </source>
</evidence>
<organism evidence="12 13">
    <name type="scientific">Virgibacillus tibetensis</name>
    <dbReference type="NCBI Taxonomy" id="3042313"/>
    <lineage>
        <taxon>Bacteria</taxon>
        <taxon>Bacillati</taxon>
        <taxon>Bacillota</taxon>
        <taxon>Bacilli</taxon>
        <taxon>Bacillales</taxon>
        <taxon>Bacillaceae</taxon>
        <taxon>Virgibacillus</taxon>
    </lineage>
</organism>
<comment type="caution">
    <text evidence="12">The sequence shown here is derived from an EMBL/GenBank/DDBJ whole genome shotgun (WGS) entry which is preliminary data.</text>
</comment>
<keyword evidence="6 9" id="KW-0378">Hydrolase</keyword>
<accession>A0ABU6KCA2</accession>
<keyword evidence="13" id="KW-1185">Reference proteome</keyword>
<comment type="pathway">
    <text evidence="9">Protein modification; lipoprotein biosynthesis (signal peptide cleavage).</text>
</comment>
<dbReference type="PROSITE" id="PS00855">
    <property type="entry name" value="SPASE_II"/>
    <property type="match status" value="1"/>
</dbReference>
<feature type="transmembrane region" description="Helical" evidence="9">
    <location>
        <begin position="126"/>
        <end position="146"/>
    </location>
</feature>
<dbReference type="PANTHER" id="PTHR33695">
    <property type="entry name" value="LIPOPROTEIN SIGNAL PEPTIDASE"/>
    <property type="match status" value="1"/>
</dbReference>
<feature type="transmembrane region" description="Helical" evidence="9">
    <location>
        <begin position="49"/>
        <end position="74"/>
    </location>
</feature>
<feature type="transmembrane region" description="Helical" evidence="9">
    <location>
        <begin position="86"/>
        <end position="106"/>
    </location>
</feature>
<keyword evidence="7 9" id="KW-1133">Transmembrane helix</keyword>
<evidence type="ECO:0000256" key="11">
    <source>
        <dbReference type="RuleBase" id="RU004181"/>
    </source>
</evidence>